<dbReference type="InterPro" id="IPR004014">
    <property type="entry name" value="ATPase_P-typ_cation-transptr_N"/>
</dbReference>
<dbReference type="Gene3D" id="3.40.1110.10">
    <property type="entry name" value="Calcium-transporting ATPase, cytoplasmic domain N"/>
    <property type="match status" value="1"/>
</dbReference>
<dbReference type="InterPro" id="IPR006415">
    <property type="entry name" value="P-type_ATPase_IIIB"/>
</dbReference>
<keyword evidence="9 18" id="KW-0812">Transmembrane</keyword>
<dbReference type="Pfam" id="PF00689">
    <property type="entry name" value="Cation_ATPase_C"/>
    <property type="match status" value="1"/>
</dbReference>
<dbReference type="InterPro" id="IPR044492">
    <property type="entry name" value="P_typ_ATPase_HD_dom"/>
</dbReference>
<keyword evidence="13" id="KW-1278">Translocase</keyword>
<keyword evidence="7" id="KW-0997">Cell inner membrane</keyword>
<keyword evidence="10" id="KW-0547">Nucleotide-binding</keyword>
<feature type="transmembrane region" description="Helical" evidence="18">
    <location>
        <begin position="813"/>
        <end position="832"/>
    </location>
</feature>
<feature type="transmembrane region" description="Helical" evidence="18">
    <location>
        <begin position="243"/>
        <end position="261"/>
    </location>
</feature>
<feature type="transmembrane region" description="Helical" evidence="18">
    <location>
        <begin position="273"/>
        <end position="297"/>
    </location>
</feature>
<dbReference type="NCBIfam" id="TIGR01494">
    <property type="entry name" value="ATPase_P-type"/>
    <property type="match status" value="2"/>
</dbReference>
<protein>
    <recommendedName>
        <fullName evidence="5">Magnesium-transporting ATPase, P-type 1</fullName>
        <ecNumber evidence="4">7.2.2.14</ecNumber>
    </recommendedName>
    <alternativeName>
        <fullName evidence="16">Mg(2+) transport ATPase, P-type 1</fullName>
    </alternativeName>
</protein>
<comment type="function">
    <text evidence="1">Mediates magnesium influx to the cytosol.</text>
</comment>
<dbReference type="SUPFAM" id="SSF81665">
    <property type="entry name" value="Calcium ATPase, transmembrane domain M"/>
    <property type="match status" value="1"/>
</dbReference>
<evidence type="ECO:0000256" key="7">
    <source>
        <dbReference type="ARBA" id="ARBA00022519"/>
    </source>
</evidence>
<evidence type="ECO:0000256" key="5">
    <source>
        <dbReference type="ARBA" id="ARBA00013555"/>
    </source>
</evidence>
<dbReference type="Pfam" id="PF00122">
    <property type="entry name" value="E1-E2_ATPase"/>
    <property type="match status" value="1"/>
</dbReference>
<evidence type="ECO:0000256" key="15">
    <source>
        <dbReference type="ARBA" id="ARBA00023136"/>
    </source>
</evidence>
<comment type="similarity">
    <text evidence="3">Belongs to the cation transport ATPase (P-type) (TC 3.A.3) family. Type IIIB subfamily.</text>
</comment>
<feature type="transmembrane region" description="Helical" evidence="18">
    <location>
        <begin position="717"/>
        <end position="740"/>
    </location>
</feature>
<evidence type="ECO:0000256" key="2">
    <source>
        <dbReference type="ARBA" id="ARBA00004429"/>
    </source>
</evidence>
<accession>A0A2G9ZJN9</accession>
<dbReference type="SUPFAM" id="SSF81653">
    <property type="entry name" value="Calcium ATPase, transduction domain A"/>
    <property type="match status" value="1"/>
</dbReference>
<dbReference type="Pfam" id="PF00690">
    <property type="entry name" value="Cation_ATPase_N"/>
    <property type="match status" value="1"/>
</dbReference>
<dbReference type="Proteomes" id="UP000230729">
    <property type="component" value="Unassembled WGS sequence"/>
</dbReference>
<dbReference type="InterPro" id="IPR018303">
    <property type="entry name" value="ATPase_P-typ_P_site"/>
</dbReference>
<dbReference type="Gene3D" id="2.70.150.10">
    <property type="entry name" value="Calcium-transporting ATPase, cytoplasmic transduction domain A"/>
    <property type="match status" value="1"/>
</dbReference>
<dbReference type="GO" id="GO:0005524">
    <property type="term" value="F:ATP binding"/>
    <property type="evidence" value="ECO:0007669"/>
    <property type="project" value="UniProtKB-KW"/>
</dbReference>
<proteinExistence type="inferred from homology"/>
<sequence>MEKINDYVSQGREEVFRLLKTGLQGLTEAQAAARLVEYGPNIIRGPQKINIFKEFFSHFKNPLVLILLFAAALSAYFGEKTNFAIIAFVVLASVLLNFWEEHSAGQAARKLKDKVSVTATVVRAGRDREIPSSQLTVGDLIFLSAGDLVPADARVIEADDFFVNQSAISGESLPREKTAAADPDRGKGAAELNNIIFSGTNVVSGSARALILAVGQDTVFGQVAKTVSGQEEKSDFEIGIVRFGYLVMKLVLMLVIVLFFLNALINQEILQSFMFALAIAVGVTPELLPVIMSVTLARGSVRMSRKGVIVKRLAAIPNFGSMNILCTDKTGTLTEDKIQLIKYVDIDGQTDEQIFAYTYLNSFFQTGIKNPLDKAVLAYKKDYSGGYRKAEEIPFDFTRRMMSIAVDGPEGRLLITKGAPESVFKICRSYRQGAQERLFTEAVRQRAEKYYQALSADGFRVLALAVKANLPKKEQYAAADEQDMVFYGFVAFLDPPKKDVSRVLAGIAAQGVEIKVITGDNELVASRIAREVGIKIKGVMVSSEMAVLTEEALRVRGRETTIFARFSPAEKNRLIAALRATGAVVGYLGDGINDAPALKTADVGISVNNAVDIAKESADIILTAKSLRALADGIAEGRQSFSNTMKYILMGLSSNFGNMFSVLGAVFFLPFLPMLPIQILLNNLLYDFSQLTIPADNVDAEDIARPCRWNFTQIKKFMFVFAPISSIFDFLTFFLLFFVWRLPAAAFQTGWFMESLATQVLVIHIIRTKKIPFFQSRASIYLTVSTLAAVASGWFLPYTALGRLFSLTPLRPGVLFSLAAVVIVYLFGAEITKRIFYRFQNRAET</sequence>
<reference evidence="20 21" key="1">
    <citation type="submission" date="2017-09" db="EMBL/GenBank/DDBJ databases">
        <title>Depth-based differentiation of microbial function through sediment-hosted aquifers and enrichment of novel symbionts in the deep terrestrial subsurface.</title>
        <authorList>
            <person name="Probst A.J."/>
            <person name="Ladd B."/>
            <person name="Jarett J.K."/>
            <person name="Geller-Mcgrath D.E."/>
            <person name="Sieber C.M."/>
            <person name="Emerson J.B."/>
            <person name="Anantharaman K."/>
            <person name="Thomas B.C."/>
            <person name="Malmstrom R."/>
            <person name="Stieglmeier M."/>
            <person name="Klingl A."/>
            <person name="Woyke T."/>
            <person name="Ryan C.M."/>
            <person name="Banfield J.F."/>
        </authorList>
    </citation>
    <scope>NUCLEOTIDE SEQUENCE [LARGE SCALE GENOMIC DNA]</scope>
    <source>
        <strain evidence="20">CG23_combo_of_CG06-09_8_20_14_all_49_15</strain>
    </source>
</reference>
<feature type="transmembrane region" description="Helical" evidence="18">
    <location>
        <begin position="778"/>
        <end position="801"/>
    </location>
</feature>
<keyword evidence="8" id="KW-0597">Phosphoprotein</keyword>
<evidence type="ECO:0000313" key="20">
    <source>
        <dbReference type="EMBL" id="PIP33384.1"/>
    </source>
</evidence>
<keyword evidence="15 18" id="KW-0472">Membrane</keyword>
<feature type="domain" description="Cation-transporting P-type ATPase N-terminal" evidence="19">
    <location>
        <begin position="6"/>
        <end position="79"/>
    </location>
</feature>
<dbReference type="SMART" id="SM00831">
    <property type="entry name" value="Cation_ATPase_N"/>
    <property type="match status" value="1"/>
</dbReference>
<name>A0A2G9ZJN9_9BACT</name>
<dbReference type="InterPro" id="IPR023298">
    <property type="entry name" value="ATPase_P-typ_TM_dom_sf"/>
</dbReference>
<comment type="catalytic activity">
    <reaction evidence="17">
        <text>Mg(2+)(out) + ATP + H2O = Mg(2+)(in) + ADP + phosphate + H(+)</text>
        <dbReference type="Rhea" id="RHEA:10260"/>
        <dbReference type="ChEBI" id="CHEBI:15377"/>
        <dbReference type="ChEBI" id="CHEBI:15378"/>
        <dbReference type="ChEBI" id="CHEBI:18420"/>
        <dbReference type="ChEBI" id="CHEBI:30616"/>
        <dbReference type="ChEBI" id="CHEBI:43474"/>
        <dbReference type="ChEBI" id="CHEBI:456216"/>
        <dbReference type="EC" id="7.2.2.14"/>
    </reaction>
</comment>
<dbReference type="InterPro" id="IPR006068">
    <property type="entry name" value="ATPase_P-typ_cation-transptr_C"/>
</dbReference>
<dbReference type="InterPro" id="IPR001757">
    <property type="entry name" value="P_typ_ATPase"/>
</dbReference>
<comment type="subcellular location">
    <subcellularLocation>
        <location evidence="2">Cell inner membrane</location>
        <topology evidence="2">Multi-pass membrane protein</topology>
    </subcellularLocation>
</comment>
<evidence type="ECO:0000256" key="16">
    <source>
        <dbReference type="ARBA" id="ARBA00029806"/>
    </source>
</evidence>
<evidence type="ECO:0000256" key="6">
    <source>
        <dbReference type="ARBA" id="ARBA00022475"/>
    </source>
</evidence>
<keyword evidence="12" id="KW-0460">Magnesium</keyword>
<evidence type="ECO:0000313" key="21">
    <source>
        <dbReference type="Proteomes" id="UP000230729"/>
    </source>
</evidence>
<dbReference type="InterPro" id="IPR008250">
    <property type="entry name" value="ATPase_P-typ_transduc_dom_A_sf"/>
</dbReference>
<dbReference type="Pfam" id="PF08282">
    <property type="entry name" value="Hydrolase_3"/>
    <property type="match status" value="1"/>
</dbReference>
<keyword evidence="11" id="KW-0067">ATP-binding</keyword>
<evidence type="ECO:0000256" key="4">
    <source>
        <dbReference type="ARBA" id="ARBA00012786"/>
    </source>
</evidence>
<evidence type="ECO:0000256" key="18">
    <source>
        <dbReference type="SAM" id="Phobius"/>
    </source>
</evidence>
<dbReference type="PROSITE" id="PS00154">
    <property type="entry name" value="ATPASE_E1_E2"/>
    <property type="match status" value="1"/>
</dbReference>
<dbReference type="InterPro" id="IPR059000">
    <property type="entry name" value="ATPase_P-type_domA"/>
</dbReference>
<keyword evidence="6" id="KW-1003">Cell membrane</keyword>
<dbReference type="SFLD" id="SFLDF00027">
    <property type="entry name" value="p-type_atpase"/>
    <property type="match status" value="1"/>
</dbReference>
<evidence type="ECO:0000256" key="3">
    <source>
        <dbReference type="ARBA" id="ARBA00008746"/>
    </source>
</evidence>
<evidence type="ECO:0000256" key="8">
    <source>
        <dbReference type="ARBA" id="ARBA00022553"/>
    </source>
</evidence>
<dbReference type="NCBIfam" id="TIGR01524">
    <property type="entry name" value="ATPase-IIIB_Mg"/>
    <property type="match status" value="1"/>
</dbReference>
<feature type="transmembrane region" description="Helical" evidence="18">
    <location>
        <begin position="83"/>
        <end position="99"/>
    </location>
</feature>
<evidence type="ECO:0000256" key="11">
    <source>
        <dbReference type="ARBA" id="ARBA00022840"/>
    </source>
</evidence>
<dbReference type="InterPro" id="IPR023299">
    <property type="entry name" value="ATPase_P-typ_cyto_dom_N"/>
</dbReference>
<dbReference type="InterPro" id="IPR023214">
    <property type="entry name" value="HAD_sf"/>
</dbReference>
<dbReference type="AlphaFoldDB" id="A0A2G9ZJN9"/>
<evidence type="ECO:0000256" key="9">
    <source>
        <dbReference type="ARBA" id="ARBA00022692"/>
    </source>
</evidence>
<gene>
    <name evidence="20" type="primary">mgtA</name>
    <name evidence="20" type="ORF">COX22_04620</name>
</gene>
<dbReference type="SUPFAM" id="SSF56784">
    <property type="entry name" value="HAD-like"/>
    <property type="match status" value="1"/>
</dbReference>
<dbReference type="EMBL" id="PCSD01000110">
    <property type="protein sequence ID" value="PIP33384.1"/>
    <property type="molecule type" value="Genomic_DNA"/>
</dbReference>
<dbReference type="SFLD" id="SFLDS00003">
    <property type="entry name" value="Haloacid_Dehalogenase"/>
    <property type="match status" value="1"/>
</dbReference>
<feature type="transmembrane region" description="Helical" evidence="18">
    <location>
        <begin position="59"/>
        <end position="77"/>
    </location>
</feature>
<comment type="caution">
    <text evidence="20">The sequence shown here is derived from an EMBL/GenBank/DDBJ whole genome shotgun (WGS) entry which is preliminary data.</text>
</comment>
<evidence type="ECO:0000256" key="14">
    <source>
        <dbReference type="ARBA" id="ARBA00022989"/>
    </source>
</evidence>
<evidence type="ECO:0000256" key="17">
    <source>
        <dbReference type="ARBA" id="ARBA00047295"/>
    </source>
</evidence>
<dbReference type="Pfam" id="PF13246">
    <property type="entry name" value="Cation_ATPase"/>
    <property type="match status" value="1"/>
</dbReference>
<evidence type="ECO:0000256" key="12">
    <source>
        <dbReference type="ARBA" id="ARBA00022842"/>
    </source>
</evidence>
<evidence type="ECO:0000256" key="10">
    <source>
        <dbReference type="ARBA" id="ARBA00022741"/>
    </source>
</evidence>
<dbReference type="GO" id="GO:0015444">
    <property type="term" value="F:P-type magnesium transporter activity"/>
    <property type="evidence" value="ECO:0007669"/>
    <property type="project" value="UniProtKB-EC"/>
</dbReference>
<evidence type="ECO:0000256" key="1">
    <source>
        <dbReference type="ARBA" id="ARBA00003954"/>
    </source>
</evidence>
<evidence type="ECO:0000259" key="19">
    <source>
        <dbReference type="SMART" id="SM00831"/>
    </source>
</evidence>
<dbReference type="EC" id="7.2.2.14" evidence="4"/>
<dbReference type="GO" id="GO:0005886">
    <property type="term" value="C:plasma membrane"/>
    <property type="evidence" value="ECO:0007669"/>
    <property type="project" value="UniProtKB-SubCell"/>
</dbReference>
<keyword evidence="14 18" id="KW-1133">Transmembrane helix</keyword>
<dbReference type="InterPro" id="IPR036412">
    <property type="entry name" value="HAD-like_sf"/>
</dbReference>
<dbReference type="PANTHER" id="PTHR42861">
    <property type="entry name" value="CALCIUM-TRANSPORTING ATPASE"/>
    <property type="match status" value="1"/>
</dbReference>
<organism evidence="20 21">
    <name type="scientific">Candidatus Falkowbacteria bacterium CG23_combo_of_CG06-09_8_20_14_all_49_15</name>
    <dbReference type="NCBI Taxonomy" id="1974572"/>
    <lineage>
        <taxon>Bacteria</taxon>
        <taxon>Candidatus Falkowiibacteriota</taxon>
    </lineage>
</organism>
<evidence type="ECO:0000256" key="13">
    <source>
        <dbReference type="ARBA" id="ARBA00022967"/>
    </source>
</evidence>
<dbReference type="SFLD" id="SFLDG00002">
    <property type="entry name" value="C1.7:_P-type_atpase_like"/>
    <property type="match status" value="1"/>
</dbReference>
<dbReference type="PRINTS" id="PR01836">
    <property type="entry name" value="MGATPASE"/>
</dbReference>
<dbReference type="Gene3D" id="3.40.50.1000">
    <property type="entry name" value="HAD superfamily/HAD-like"/>
    <property type="match status" value="1"/>
</dbReference>
<dbReference type="Gene3D" id="1.20.1110.10">
    <property type="entry name" value="Calcium-transporting ATPase, transmembrane domain"/>
    <property type="match status" value="1"/>
</dbReference>
<dbReference type="GO" id="GO:0016887">
    <property type="term" value="F:ATP hydrolysis activity"/>
    <property type="evidence" value="ECO:0007669"/>
    <property type="project" value="InterPro"/>
</dbReference>